<evidence type="ECO:0000256" key="3">
    <source>
        <dbReference type="ARBA" id="ARBA00025748"/>
    </source>
</evidence>
<feature type="compositionally biased region" description="Low complexity" evidence="6">
    <location>
        <begin position="470"/>
        <end position="488"/>
    </location>
</feature>
<dbReference type="GO" id="GO:0003700">
    <property type="term" value="F:DNA-binding transcription factor activity"/>
    <property type="evidence" value="ECO:0007669"/>
    <property type="project" value="InterPro"/>
</dbReference>
<dbReference type="GO" id="GO:0043565">
    <property type="term" value="F:sequence-specific DNA binding"/>
    <property type="evidence" value="ECO:0007669"/>
    <property type="project" value="TreeGrafter"/>
</dbReference>
<name>A0A316VB70_9BASI</name>
<dbReference type="GO" id="GO:0045893">
    <property type="term" value="P:positive regulation of DNA-templated transcription"/>
    <property type="evidence" value="ECO:0007669"/>
    <property type="project" value="TreeGrafter"/>
</dbReference>
<feature type="region of interest" description="Disordered" evidence="6">
    <location>
        <begin position="465"/>
        <end position="488"/>
    </location>
</feature>
<dbReference type="GeneID" id="37023465"/>
<dbReference type="RefSeq" id="XP_025355084.1">
    <property type="nucleotide sequence ID" value="XM_025501684.1"/>
</dbReference>
<dbReference type="GO" id="GO:0005634">
    <property type="term" value="C:nucleus"/>
    <property type="evidence" value="ECO:0007669"/>
    <property type="project" value="UniProtKB-SubCell"/>
</dbReference>
<reference evidence="8 9" key="1">
    <citation type="journal article" date="2018" name="Mol. Biol. Evol.">
        <title>Broad Genomic Sampling Reveals a Smut Pathogenic Ancestry of the Fungal Clade Ustilaginomycotina.</title>
        <authorList>
            <person name="Kijpornyongpan T."/>
            <person name="Mondo S.J."/>
            <person name="Barry K."/>
            <person name="Sandor L."/>
            <person name="Lee J."/>
            <person name="Lipzen A."/>
            <person name="Pangilinan J."/>
            <person name="LaButti K."/>
            <person name="Hainaut M."/>
            <person name="Henrissat B."/>
            <person name="Grigoriev I.V."/>
            <person name="Spatafora J.W."/>
            <person name="Aime M.C."/>
        </authorList>
    </citation>
    <scope>NUCLEOTIDE SEQUENCE [LARGE SCALE GENOMIC DNA]</scope>
    <source>
        <strain evidence="8 9">MCA 3882</strain>
    </source>
</reference>
<evidence type="ECO:0000313" key="9">
    <source>
        <dbReference type="Proteomes" id="UP000245771"/>
    </source>
</evidence>
<keyword evidence="4 5" id="KW-0539">Nucleus</keyword>
<dbReference type="STRING" id="1280837.A0A316VB70"/>
<evidence type="ECO:0000313" key="8">
    <source>
        <dbReference type="EMBL" id="PWN34782.1"/>
    </source>
</evidence>
<evidence type="ECO:0000256" key="6">
    <source>
        <dbReference type="SAM" id="MobiDB-lite"/>
    </source>
</evidence>
<evidence type="ECO:0000256" key="2">
    <source>
        <dbReference type="ARBA" id="ARBA00023163"/>
    </source>
</evidence>
<feature type="DNA-binding region" description="Homeobox" evidence="4">
    <location>
        <begin position="154"/>
        <end position="213"/>
    </location>
</feature>
<comment type="subcellular location">
    <subcellularLocation>
        <location evidence="4 5">Nucleus</location>
    </subcellularLocation>
</comment>
<keyword evidence="2" id="KW-0804">Transcription</keyword>
<dbReference type="AlphaFoldDB" id="A0A316VB70"/>
<evidence type="ECO:0000256" key="4">
    <source>
        <dbReference type="PROSITE-ProRule" id="PRU00108"/>
    </source>
</evidence>
<dbReference type="InterPro" id="IPR001356">
    <property type="entry name" value="HD"/>
</dbReference>
<protein>
    <recommendedName>
        <fullName evidence="7">Homeobox domain-containing protein</fullName>
    </recommendedName>
</protein>
<comment type="similarity">
    <text evidence="3">Belongs to the HD-ZIP homeobox family. Class I subfamily.</text>
</comment>
<accession>A0A316VB70</accession>
<dbReference type="Pfam" id="PF00046">
    <property type="entry name" value="Homeodomain"/>
    <property type="match status" value="1"/>
</dbReference>
<sequence length="562" mass="62077">MVDSSKQNDLREIIKVSNALMQQFDITDACSSEKEDKGSWDPPKRLSYPLVNAFDRSFRHLNLSLHMKRRYEEKFTEVSDQLHSLCLAEVVKIASSLHGKLHNCDFEKIVRITETSLSENVSQLHSSMMATIQNKIKAFHADAAFSDVESSGESSVAQKGHSRRAVAILEKVFSQTTNINKSEKLQLAKATNLEPRQVTIWFQNRRNRKPTAQAHSNTKSQKQSSSSLPLRRKRKSDEMDGIVPSTPKHRRRMSDSGMSPGLSRDVTPFSISSRGRSSSVDLFEAGHAMSSGTSYDDSFSAYQSISVSPPRSTFGASSFDEQIVRFTNAKNSGSSSNSSSNGNSRNSSNTSNEMMFNENGELLLDWDDLELNLDDFTGTQSLTPLTDNQNNGILAGLDLPNSAHSTQETNDLVSIFARKLVEESFNPEEFLAQMQQSEEWSSPVMGRLFLARGQEQDAISLADLQSTQNSGPSASTSTQTSPGSSTPRSLFNFDFDNLGLEDAMTYNNESIGQQINSIDLHAMEELLKYEPLTTDMLGLIFSPPASASPIANVDTASLTLLN</sequence>
<keyword evidence="1" id="KW-0805">Transcription regulation</keyword>
<feature type="region of interest" description="Disordered" evidence="6">
    <location>
        <begin position="199"/>
        <end position="274"/>
    </location>
</feature>
<dbReference type="CDD" id="cd00086">
    <property type="entry name" value="homeodomain"/>
    <property type="match status" value="1"/>
</dbReference>
<feature type="region of interest" description="Disordered" evidence="6">
    <location>
        <begin position="329"/>
        <end position="353"/>
    </location>
</feature>
<keyword evidence="4 5" id="KW-0238">DNA-binding</keyword>
<keyword evidence="4 5" id="KW-0371">Homeobox</keyword>
<dbReference type="Gene3D" id="1.10.10.60">
    <property type="entry name" value="Homeodomain-like"/>
    <property type="match status" value="1"/>
</dbReference>
<dbReference type="InterPro" id="IPR009057">
    <property type="entry name" value="Homeodomain-like_sf"/>
</dbReference>
<gene>
    <name evidence="8" type="ORF">FA14DRAFT_188834</name>
</gene>
<organism evidence="8 9">
    <name type="scientific">Meira miltonrushii</name>
    <dbReference type="NCBI Taxonomy" id="1280837"/>
    <lineage>
        <taxon>Eukaryota</taxon>
        <taxon>Fungi</taxon>
        <taxon>Dikarya</taxon>
        <taxon>Basidiomycota</taxon>
        <taxon>Ustilaginomycotina</taxon>
        <taxon>Exobasidiomycetes</taxon>
        <taxon>Exobasidiales</taxon>
        <taxon>Brachybasidiaceae</taxon>
        <taxon>Meira</taxon>
    </lineage>
</organism>
<dbReference type="InParanoid" id="A0A316VB70"/>
<dbReference type="Proteomes" id="UP000245771">
    <property type="component" value="Unassembled WGS sequence"/>
</dbReference>
<dbReference type="SMART" id="SM00389">
    <property type="entry name" value="HOX"/>
    <property type="match status" value="1"/>
</dbReference>
<dbReference type="PROSITE" id="PS50071">
    <property type="entry name" value="HOMEOBOX_2"/>
    <property type="match status" value="1"/>
</dbReference>
<feature type="compositionally biased region" description="Low complexity" evidence="6">
    <location>
        <begin position="219"/>
        <end position="229"/>
    </location>
</feature>
<evidence type="ECO:0000256" key="5">
    <source>
        <dbReference type="RuleBase" id="RU000682"/>
    </source>
</evidence>
<proteinExistence type="inferred from homology"/>
<dbReference type="InterPro" id="IPR045224">
    <property type="entry name" value="HDZip_class_I_plant"/>
</dbReference>
<keyword evidence="9" id="KW-1185">Reference proteome</keyword>
<evidence type="ECO:0000256" key="1">
    <source>
        <dbReference type="ARBA" id="ARBA00023015"/>
    </source>
</evidence>
<feature type="compositionally biased region" description="Low complexity" evidence="6">
    <location>
        <begin position="331"/>
        <end position="353"/>
    </location>
</feature>
<dbReference type="PANTHER" id="PTHR24326:SF606">
    <property type="entry name" value="HOMEOBOX-LEUCINE ZIPPER PROTEIN ATHB-54"/>
    <property type="match status" value="1"/>
</dbReference>
<dbReference type="SUPFAM" id="SSF46689">
    <property type="entry name" value="Homeodomain-like"/>
    <property type="match status" value="1"/>
</dbReference>
<feature type="domain" description="Homeobox" evidence="7">
    <location>
        <begin position="152"/>
        <end position="212"/>
    </location>
</feature>
<dbReference type="PANTHER" id="PTHR24326">
    <property type="entry name" value="HOMEOBOX-LEUCINE ZIPPER PROTEIN"/>
    <property type="match status" value="1"/>
</dbReference>
<dbReference type="EMBL" id="KZ819603">
    <property type="protein sequence ID" value="PWN34782.1"/>
    <property type="molecule type" value="Genomic_DNA"/>
</dbReference>
<dbReference type="OrthoDB" id="6159439at2759"/>
<evidence type="ECO:0000259" key="7">
    <source>
        <dbReference type="PROSITE" id="PS50071"/>
    </source>
</evidence>